<dbReference type="GO" id="GO:0000294">
    <property type="term" value="P:nuclear-transcribed mRNA catabolic process, RNase MRP-dependent"/>
    <property type="evidence" value="ECO:0007669"/>
    <property type="project" value="TreeGrafter"/>
</dbReference>
<comment type="caution">
    <text evidence="2">The sequence shown here is derived from an EMBL/GenBank/DDBJ whole genome shotgun (WGS) entry which is preliminary data.</text>
</comment>
<organism evidence="2 3">
    <name type="scientific">Candida parapsilosis</name>
    <name type="common">Yeast</name>
    <dbReference type="NCBI Taxonomy" id="5480"/>
    <lineage>
        <taxon>Eukaryota</taxon>
        <taxon>Fungi</taxon>
        <taxon>Dikarya</taxon>
        <taxon>Ascomycota</taxon>
        <taxon>Saccharomycotina</taxon>
        <taxon>Pichiomycetes</taxon>
        <taxon>Debaryomycetaceae</taxon>
        <taxon>Candida/Lodderomyces clade</taxon>
        <taxon>Candida</taxon>
    </lineage>
</organism>
<feature type="domain" description="Ribonucleases P/MRP subunit Pop8-like" evidence="1">
    <location>
        <begin position="21"/>
        <end position="101"/>
    </location>
</feature>
<dbReference type="PANTHER" id="PTHR28173">
    <property type="entry name" value="RIBONUCLEASES P/MRP PROTEIN SUBUNIT POP8"/>
    <property type="match status" value="1"/>
</dbReference>
<reference evidence="2" key="1">
    <citation type="submission" date="2020-03" db="EMBL/GenBank/DDBJ databases">
        <title>FDA dAtabase for Regulatory Grade micrObial Sequences (FDA-ARGOS): Supporting development and validation of Infectious Disease Dx tests.</title>
        <authorList>
            <person name="Campos J."/>
            <person name="Goldberg B."/>
            <person name="Tallon L."/>
            <person name="Sadzewicz L."/>
            <person name="Vavikolanu K."/>
            <person name="Mehta A."/>
            <person name="Aluvathingal J."/>
            <person name="Nadendla S."/>
            <person name="Nandy P."/>
            <person name="Geyer C."/>
            <person name="Yan Y."/>
            <person name="Sichtig H."/>
        </authorList>
    </citation>
    <scope>NUCLEOTIDE SEQUENCE [LARGE SCALE GENOMIC DNA]</scope>
    <source>
        <strain evidence="2">FDAARGOS_652</strain>
    </source>
</reference>
<accession>A0A8X7TDD3</accession>
<evidence type="ECO:0000259" key="1">
    <source>
        <dbReference type="Pfam" id="PF20976"/>
    </source>
</evidence>
<name>A0A8X7TDD3_CANPA</name>
<dbReference type="EMBL" id="JABWAB010000001">
    <property type="protein sequence ID" value="KAF6058591.1"/>
    <property type="molecule type" value="Genomic_DNA"/>
</dbReference>
<dbReference type="Pfam" id="PF20976">
    <property type="entry name" value="Pop8"/>
    <property type="match status" value="1"/>
</dbReference>
<dbReference type="GO" id="GO:0000171">
    <property type="term" value="F:ribonuclease MRP activity"/>
    <property type="evidence" value="ECO:0007669"/>
    <property type="project" value="TreeGrafter"/>
</dbReference>
<evidence type="ECO:0000313" key="3">
    <source>
        <dbReference type="Proteomes" id="UP000590412"/>
    </source>
</evidence>
<dbReference type="InterPro" id="IPR020347">
    <property type="entry name" value="Pop8"/>
</dbReference>
<sequence length="134" mass="15466">MSIWDQAKKEEFPEEEADKVWLYINLEITPDPIILQDETKSKEYEQIDIDLITWRTLITTSLGKMYGLIGESLPFDIPAKLSSKSIILKIQTQDKEKFSNSSLSYTFNLNKYTDLDANCYIKIKKSAHNVALVI</sequence>
<evidence type="ECO:0000313" key="2">
    <source>
        <dbReference type="EMBL" id="KAF6058591.1"/>
    </source>
</evidence>
<dbReference type="AlphaFoldDB" id="A0A8X7TDD3"/>
<dbReference type="InterPro" id="IPR049128">
    <property type="entry name" value="Pop8-like_dom"/>
</dbReference>
<dbReference type="GO" id="GO:0004526">
    <property type="term" value="F:ribonuclease P activity"/>
    <property type="evidence" value="ECO:0007669"/>
    <property type="project" value="TreeGrafter"/>
</dbReference>
<dbReference type="Proteomes" id="UP000590412">
    <property type="component" value="Unassembled WGS sequence"/>
</dbReference>
<gene>
    <name evidence="2" type="ORF">FOB60_000173</name>
</gene>
<dbReference type="GO" id="GO:0034965">
    <property type="term" value="P:intronic box C/D snoRNA processing"/>
    <property type="evidence" value="ECO:0007669"/>
    <property type="project" value="TreeGrafter"/>
</dbReference>
<dbReference type="GO" id="GO:0000172">
    <property type="term" value="C:ribonuclease MRP complex"/>
    <property type="evidence" value="ECO:0007669"/>
    <property type="project" value="InterPro"/>
</dbReference>
<dbReference type="GO" id="GO:0005655">
    <property type="term" value="C:nucleolar ribonuclease P complex"/>
    <property type="evidence" value="ECO:0007669"/>
    <property type="project" value="InterPro"/>
</dbReference>
<dbReference type="OrthoDB" id="4077720at2759"/>
<dbReference type="GO" id="GO:0008033">
    <property type="term" value="P:tRNA processing"/>
    <property type="evidence" value="ECO:0007669"/>
    <property type="project" value="InterPro"/>
</dbReference>
<proteinExistence type="predicted"/>
<protein>
    <recommendedName>
        <fullName evidence="1">Ribonucleases P/MRP subunit Pop8-like domain-containing protein</fullName>
    </recommendedName>
</protein>
<dbReference type="PANTHER" id="PTHR28173:SF1">
    <property type="entry name" value="RIBONUCLEASES P_MRP PROTEIN SUBUNIT POP8"/>
    <property type="match status" value="1"/>
</dbReference>